<name>A0A6L6J3M7_9RHOB</name>
<dbReference type="EMBL" id="WMII01000012">
    <property type="protein sequence ID" value="MTH65347.1"/>
    <property type="molecule type" value="Genomic_DNA"/>
</dbReference>
<evidence type="ECO:0000313" key="3">
    <source>
        <dbReference type="Proteomes" id="UP000478740"/>
    </source>
</evidence>
<evidence type="ECO:0000259" key="1">
    <source>
        <dbReference type="Pfam" id="PF00370"/>
    </source>
</evidence>
<dbReference type="InterPro" id="IPR043129">
    <property type="entry name" value="ATPase_NBD"/>
</dbReference>
<dbReference type="Pfam" id="PF00370">
    <property type="entry name" value="FGGY_N"/>
    <property type="match status" value="1"/>
</dbReference>
<evidence type="ECO:0000313" key="2">
    <source>
        <dbReference type="EMBL" id="MTH65347.1"/>
    </source>
</evidence>
<dbReference type="Gene3D" id="3.30.420.40">
    <property type="match status" value="1"/>
</dbReference>
<dbReference type="GO" id="GO:0005975">
    <property type="term" value="P:carbohydrate metabolic process"/>
    <property type="evidence" value="ECO:0007669"/>
    <property type="project" value="InterPro"/>
</dbReference>
<dbReference type="AlphaFoldDB" id="A0A6L6J3M7"/>
<protein>
    <recommendedName>
        <fullName evidence="1">Carbohydrate kinase FGGY N-terminal domain-containing protein</fullName>
    </recommendedName>
</protein>
<dbReference type="SUPFAM" id="SSF53067">
    <property type="entry name" value="Actin-like ATPase domain"/>
    <property type="match status" value="1"/>
</dbReference>
<dbReference type="InterPro" id="IPR018484">
    <property type="entry name" value="FGGY_N"/>
</dbReference>
<gene>
    <name evidence="2" type="ORF">GL284_13815</name>
</gene>
<dbReference type="GO" id="GO:0016301">
    <property type="term" value="F:kinase activity"/>
    <property type="evidence" value="ECO:0007669"/>
    <property type="project" value="InterPro"/>
</dbReference>
<reference evidence="2 3" key="1">
    <citation type="submission" date="2019-11" db="EMBL/GenBank/DDBJ databases">
        <authorList>
            <person name="Dong K."/>
        </authorList>
    </citation>
    <scope>NUCLEOTIDE SEQUENCE [LARGE SCALE GENOMIC DNA]</scope>
    <source>
        <strain evidence="2 3">DK608</strain>
    </source>
</reference>
<feature type="domain" description="Carbohydrate kinase FGGY N-terminal" evidence="1">
    <location>
        <begin position="4"/>
        <end position="42"/>
    </location>
</feature>
<organism evidence="2 3">
    <name type="scientific">Paracoccus shanxieyensis</name>
    <dbReference type="NCBI Taxonomy" id="2675752"/>
    <lineage>
        <taxon>Bacteria</taxon>
        <taxon>Pseudomonadati</taxon>
        <taxon>Pseudomonadota</taxon>
        <taxon>Alphaproteobacteria</taxon>
        <taxon>Rhodobacterales</taxon>
        <taxon>Paracoccaceae</taxon>
        <taxon>Paracoccus</taxon>
    </lineage>
</organism>
<proteinExistence type="predicted"/>
<keyword evidence="3" id="KW-1185">Reference proteome</keyword>
<dbReference type="Proteomes" id="UP000478740">
    <property type="component" value="Unassembled WGS sequence"/>
</dbReference>
<feature type="non-terminal residue" evidence="2">
    <location>
        <position position="42"/>
    </location>
</feature>
<accession>A0A6L6J3M7</accession>
<sequence length="42" mass="4720">MTQILAIDQGTTSSRAIIFDSDLQVVAQAQEEFPQHFPRSGW</sequence>
<comment type="caution">
    <text evidence="2">The sequence shown here is derived from an EMBL/GenBank/DDBJ whole genome shotgun (WGS) entry which is preliminary data.</text>
</comment>